<proteinExistence type="predicted"/>
<keyword evidence="1" id="KW-0472">Membrane</keyword>
<sequence>MLQTFGRILAFMVVGKGLGIIIDVLSGLVLTLVLSKTEVRIRAVTGRDMGAGHSGKFHIYDKKDMRMECDANLMELLEPWRCMLLHHYEETVN</sequence>
<dbReference type="EMBL" id="BMAV01014020">
    <property type="protein sequence ID" value="GFY62030.1"/>
    <property type="molecule type" value="Genomic_DNA"/>
</dbReference>
<protein>
    <submittedName>
        <fullName evidence="2">Uncharacterized protein</fullName>
    </submittedName>
</protein>
<keyword evidence="1" id="KW-0812">Transmembrane</keyword>
<accession>A0A8X7CD65</accession>
<reference evidence="2" key="1">
    <citation type="submission" date="2020-08" db="EMBL/GenBank/DDBJ databases">
        <title>Multicomponent nature underlies the extraordinary mechanical properties of spider dragline silk.</title>
        <authorList>
            <person name="Kono N."/>
            <person name="Nakamura H."/>
            <person name="Mori M."/>
            <person name="Yoshida Y."/>
            <person name="Ohtoshi R."/>
            <person name="Malay A.D."/>
            <person name="Moran D.A.P."/>
            <person name="Tomita M."/>
            <person name="Numata K."/>
            <person name="Arakawa K."/>
        </authorList>
    </citation>
    <scope>NUCLEOTIDE SEQUENCE</scope>
</reference>
<evidence type="ECO:0000313" key="3">
    <source>
        <dbReference type="Proteomes" id="UP000886998"/>
    </source>
</evidence>
<organism evidence="2 3">
    <name type="scientific">Trichonephila inaurata madagascariensis</name>
    <dbReference type="NCBI Taxonomy" id="2747483"/>
    <lineage>
        <taxon>Eukaryota</taxon>
        <taxon>Metazoa</taxon>
        <taxon>Ecdysozoa</taxon>
        <taxon>Arthropoda</taxon>
        <taxon>Chelicerata</taxon>
        <taxon>Arachnida</taxon>
        <taxon>Araneae</taxon>
        <taxon>Araneomorphae</taxon>
        <taxon>Entelegynae</taxon>
        <taxon>Araneoidea</taxon>
        <taxon>Nephilidae</taxon>
        <taxon>Trichonephila</taxon>
        <taxon>Trichonephila inaurata</taxon>
    </lineage>
</organism>
<name>A0A8X7CD65_9ARAC</name>
<keyword evidence="1" id="KW-1133">Transmembrane helix</keyword>
<feature type="transmembrane region" description="Helical" evidence="1">
    <location>
        <begin position="6"/>
        <end position="34"/>
    </location>
</feature>
<comment type="caution">
    <text evidence="2">The sequence shown here is derived from an EMBL/GenBank/DDBJ whole genome shotgun (WGS) entry which is preliminary data.</text>
</comment>
<dbReference type="AlphaFoldDB" id="A0A8X7CD65"/>
<evidence type="ECO:0000256" key="1">
    <source>
        <dbReference type="SAM" id="Phobius"/>
    </source>
</evidence>
<gene>
    <name evidence="2" type="ORF">TNIN_153861</name>
</gene>
<keyword evidence="3" id="KW-1185">Reference proteome</keyword>
<dbReference type="Proteomes" id="UP000886998">
    <property type="component" value="Unassembled WGS sequence"/>
</dbReference>
<evidence type="ECO:0000313" key="2">
    <source>
        <dbReference type="EMBL" id="GFY62030.1"/>
    </source>
</evidence>